<protein>
    <submittedName>
        <fullName evidence="2">SEC-C motif-containing protein</fullName>
    </submittedName>
</protein>
<dbReference type="SUPFAM" id="SSF81901">
    <property type="entry name" value="HCP-like"/>
    <property type="match status" value="1"/>
</dbReference>
<dbReference type="InterPro" id="IPR004027">
    <property type="entry name" value="SEC_C_motif"/>
</dbReference>
<evidence type="ECO:0000259" key="1">
    <source>
        <dbReference type="Pfam" id="PF13643"/>
    </source>
</evidence>
<dbReference type="Pfam" id="PF13643">
    <property type="entry name" value="DUF4145"/>
    <property type="match status" value="1"/>
</dbReference>
<dbReference type="EMBL" id="LJRO01000458">
    <property type="protein sequence ID" value="KPY92317.1"/>
    <property type="molecule type" value="Genomic_DNA"/>
</dbReference>
<dbReference type="Proteomes" id="UP000050523">
    <property type="component" value="Unassembled WGS sequence"/>
</dbReference>
<feature type="domain" description="DUF4145" evidence="1">
    <location>
        <begin position="27"/>
        <end position="100"/>
    </location>
</feature>
<dbReference type="AlphaFoldDB" id="A0AA40P0A3"/>
<dbReference type="SUPFAM" id="SSF103642">
    <property type="entry name" value="Sec-C motif"/>
    <property type="match status" value="1"/>
</dbReference>
<evidence type="ECO:0000313" key="3">
    <source>
        <dbReference type="Proteomes" id="UP000050523"/>
    </source>
</evidence>
<dbReference type="RefSeq" id="WP_054998287.1">
    <property type="nucleotide sequence ID" value="NZ_LJRO01000458.1"/>
</dbReference>
<proteinExistence type="predicted"/>
<dbReference type="InterPro" id="IPR011990">
    <property type="entry name" value="TPR-like_helical_dom_sf"/>
</dbReference>
<dbReference type="InterPro" id="IPR025285">
    <property type="entry name" value="DUF4145"/>
</dbReference>
<dbReference type="Pfam" id="PF02810">
    <property type="entry name" value="SEC-C"/>
    <property type="match status" value="1"/>
</dbReference>
<dbReference type="Gene3D" id="1.25.40.10">
    <property type="entry name" value="Tetratricopeptide repeat domain"/>
    <property type="match status" value="1"/>
</dbReference>
<accession>A0AA40P0A3</accession>
<comment type="caution">
    <text evidence="2">The sequence shown here is derived from an EMBL/GenBank/DDBJ whole genome shotgun (WGS) entry which is preliminary data.</text>
</comment>
<reference evidence="2 3" key="1">
    <citation type="submission" date="2015-09" db="EMBL/GenBank/DDBJ databases">
        <title>Genome announcement of multiple Pseudomonas syringae strains.</title>
        <authorList>
            <person name="Thakur S."/>
            <person name="Wang P.W."/>
            <person name="Gong Y."/>
            <person name="Weir B.S."/>
            <person name="Guttman D.S."/>
        </authorList>
    </citation>
    <scope>NUCLEOTIDE SEQUENCE [LARGE SCALE GENOMIC DNA]</scope>
    <source>
        <strain evidence="2 3">ICMP9151</strain>
    </source>
</reference>
<sequence length="454" mass="50193">MDVARRITDLDVMTQISAECRGMYSTALEVLTLYPDYALSTFRKLLELMVGMVGAKHQLNFGNQDLCSQINHLHECQLISYAAKDYCHRIRLWGNQAVHAPSQVAGAKEPHESSKAQVGDVETGKKARQVFIAVLDEFHRLLVSKSSRMLIVPAEVPDLVPGQVIGKAIAEENSFDVKMQAGLVLEAEWMNACGRGGLISTRVSAEHAKSLKAMAIEMYRCACEVSARLDSMSMVSITMEGGFEALWLRQSDTEALFRFGSLAYTAEPVTDMERLAVAAIKEAAHRRHPQACVYYGDYLRQVGEFGEAEEMLTFGATSEQSQAYLGLFFLYSTAESPCYSPEKAIDILEKGVSRDDPDCKFQLGVALHDGELAAQDKARARQLLTEAAHQGVKRAAAYLNLVVDDTFQRHLQMVGLSLLASVDSERDKYKSSVIGRNDPCPCQSGSKYKKCHGR</sequence>
<evidence type="ECO:0000313" key="2">
    <source>
        <dbReference type="EMBL" id="KPY92317.1"/>
    </source>
</evidence>
<name>A0AA40P0A3_9PSED</name>
<organism evidence="2 3">
    <name type="scientific">Pseudomonas tremae</name>
    <dbReference type="NCBI Taxonomy" id="200454"/>
    <lineage>
        <taxon>Bacteria</taxon>
        <taxon>Pseudomonadati</taxon>
        <taxon>Pseudomonadota</taxon>
        <taxon>Gammaproteobacteria</taxon>
        <taxon>Pseudomonadales</taxon>
        <taxon>Pseudomonadaceae</taxon>
        <taxon>Pseudomonas</taxon>
    </lineage>
</organism>
<gene>
    <name evidence="2" type="ORF">ALO43_03473</name>
</gene>